<evidence type="ECO:0000313" key="2">
    <source>
        <dbReference type="Proteomes" id="UP000062645"/>
    </source>
</evidence>
<dbReference type="OrthoDB" id="517874at2"/>
<dbReference type="KEGG" id="npz:ACX27_22835"/>
<dbReference type="Proteomes" id="UP000062645">
    <property type="component" value="Chromosome"/>
</dbReference>
<reference evidence="1 2" key="2">
    <citation type="journal article" date="2016" name="Genome Announc.">
        <title>Draft Genome Sequence of the N2-Fixing Cyanobacterium Nostoc piscinale CENA21, Isolated from the Brazilian Amazon Floodplain.</title>
        <authorList>
            <person name="Leao T."/>
            <person name="Guimaraes P.I."/>
            <person name="de Melo A.G."/>
            <person name="Ramos R.T."/>
            <person name="Leao P.N."/>
            <person name="Silva A."/>
            <person name="Fiore M.F."/>
            <person name="Schneider M.P."/>
        </authorList>
    </citation>
    <scope>NUCLEOTIDE SEQUENCE [LARGE SCALE GENOMIC DNA]</scope>
    <source>
        <strain evidence="1 2">CENA21</strain>
    </source>
</reference>
<dbReference type="STRING" id="224013.ACX27_22835"/>
<dbReference type="AlphaFoldDB" id="A0A0M4TX06"/>
<reference evidence="2" key="1">
    <citation type="submission" date="2015-07" db="EMBL/GenBank/DDBJ databases">
        <title>Genome Of Nitrogen-Fixing Cyanobacterium Nostoc piscinale CENA21 From Solimoes/Amazon River Floodplain Sediments And Comparative Genomics To Uncover Biosynthetic Natural Products Potential.</title>
        <authorList>
            <person name="Leao T.F."/>
            <person name="Leao P.N."/>
            <person name="Guimaraes P.I."/>
            <person name="de Melo A.G.C."/>
            <person name="Ramos R.T.J."/>
            <person name="Silva A."/>
            <person name="Fiore M.F."/>
            <person name="Schneider M.P.C."/>
        </authorList>
    </citation>
    <scope>NUCLEOTIDE SEQUENCE [LARGE SCALE GENOMIC DNA]</scope>
    <source>
        <strain evidence="2">CENA21</strain>
    </source>
</reference>
<dbReference type="PATRIC" id="fig|224013.5.peg.5473"/>
<organism evidence="1 2">
    <name type="scientific">Nostoc piscinale CENA21</name>
    <dbReference type="NCBI Taxonomy" id="224013"/>
    <lineage>
        <taxon>Bacteria</taxon>
        <taxon>Bacillati</taxon>
        <taxon>Cyanobacteriota</taxon>
        <taxon>Cyanophyceae</taxon>
        <taxon>Nostocales</taxon>
        <taxon>Nostocaceae</taxon>
        <taxon>Nostoc</taxon>
    </lineage>
</organism>
<keyword evidence="2" id="KW-1185">Reference proteome</keyword>
<sequence>MAIIRQYIAPLLVLLVFLVALVAVSARIFLPADMAAPAPIEETGVILPATSVDFFTFSK</sequence>
<dbReference type="EMBL" id="CP012036">
    <property type="protein sequence ID" value="ALF55019.1"/>
    <property type="molecule type" value="Genomic_DNA"/>
</dbReference>
<dbReference type="RefSeq" id="WP_062295817.1">
    <property type="nucleotide sequence ID" value="NZ_CP012036.1"/>
</dbReference>
<accession>A0A0M4TX06</accession>
<gene>
    <name evidence="1" type="ORF">ACX27_22835</name>
</gene>
<name>A0A0M4TX06_9NOSO</name>
<proteinExistence type="predicted"/>
<evidence type="ECO:0000313" key="1">
    <source>
        <dbReference type="EMBL" id="ALF55019.1"/>
    </source>
</evidence>
<protein>
    <submittedName>
        <fullName evidence="1">Uncharacterized protein</fullName>
    </submittedName>
</protein>